<dbReference type="PROSITE" id="PS51154">
    <property type="entry name" value="MACRO"/>
    <property type="match status" value="1"/>
</dbReference>
<dbReference type="Gene3D" id="3.40.220.10">
    <property type="entry name" value="Leucine Aminopeptidase, subunit E, domain 1"/>
    <property type="match status" value="1"/>
</dbReference>
<evidence type="ECO:0000313" key="2">
    <source>
        <dbReference type="EMBL" id="OQX35338.1"/>
    </source>
</evidence>
<name>A0A657PNJ6_9GAMM</name>
<dbReference type="GO" id="GO:0061463">
    <property type="term" value="F:O-acetyl-ADP-ribose deacetylase activity"/>
    <property type="evidence" value="ECO:0007669"/>
    <property type="project" value="TreeGrafter"/>
</dbReference>
<dbReference type="SUPFAM" id="SSF52949">
    <property type="entry name" value="Macro domain-like"/>
    <property type="match status" value="1"/>
</dbReference>
<protein>
    <submittedName>
        <fullName evidence="2">O-acetyl-ADP-ribose deacetylase</fullName>
    </submittedName>
</protein>
<dbReference type="PANTHER" id="PTHR11106:SF27">
    <property type="entry name" value="MACRO DOMAIN-CONTAINING PROTEIN"/>
    <property type="match status" value="1"/>
</dbReference>
<sequence>MGVIRILQGDITRLAVDAIVNAANPSLLGGGGVDGAIHRAAGPRLLAFCRELGGCPPGEARITPGFDLPARRVIHTVGPVWRGGGEGETHLLRSCYENCLTLARREGLG</sequence>
<feature type="non-terminal residue" evidence="2">
    <location>
        <position position="109"/>
    </location>
</feature>
<dbReference type="EMBL" id="MUIE01000171">
    <property type="protein sequence ID" value="OQX35338.1"/>
    <property type="molecule type" value="Genomic_DNA"/>
</dbReference>
<dbReference type="InterPro" id="IPR043472">
    <property type="entry name" value="Macro_dom-like"/>
</dbReference>
<evidence type="ECO:0000259" key="1">
    <source>
        <dbReference type="PROSITE" id="PS51154"/>
    </source>
</evidence>
<dbReference type="SMART" id="SM00506">
    <property type="entry name" value="A1pp"/>
    <property type="match status" value="1"/>
</dbReference>
<reference evidence="2" key="1">
    <citation type="submission" date="2017-02" db="EMBL/GenBank/DDBJ databases">
        <title>Novel co-symbiosis in the unique lucinid bivalve Phacoides pectinatus.</title>
        <authorList>
            <person name="Lim S.J."/>
            <person name="Davis B.G."/>
            <person name="Gill D.E."/>
            <person name="Engel A.S."/>
            <person name="Anderson L.C."/>
            <person name="Campbell B.J."/>
        </authorList>
    </citation>
    <scope>NUCLEOTIDE SEQUENCE [LARGE SCALE GENOMIC DNA]</scope>
    <source>
        <strain evidence="2">LUC13016_P6</strain>
    </source>
</reference>
<organism evidence="2 3">
    <name type="scientific">Candidatus Sedimenticola endophacoides</name>
    <dbReference type="NCBI Taxonomy" id="2548426"/>
    <lineage>
        <taxon>Bacteria</taxon>
        <taxon>Pseudomonadati</taxon>
        <taxon>Pseudomonadota</taxon>
        <taxon>Gammaproteobacteria</taxon>
        <taxon>Chromatiales</taxon>
        <taxon>Sedimenticolaceae</taxon>
        <taxon>Sedimenticola</taxon>
    </lineage>
</organism>
<keyword evidence="3" id="KW-1185">Reference proteome</keyword>
<dbReference type="AlphaFoldDB" id="A0A657PNJ6"/>
<dbReference type="InterPro" id="IPR002589">
    <property type="entry name" value="Macro_dom"/>
</dbReference>
<accession>A0A657PNJ6</accession>
<gene>
    <name evidence="2" type="ORF">B0D84_02455</name>
</gene>
<dbReference type="Pfam" id="PF01661">
    <property type="entry name" value="Macro"/>
    <property type="match status" value="1"/>
</dbReference>
<proteinExistence type="predicted"/>
<dbReference type="PANTHER" id="PTHR11106">
    <property type="entry name" value="GANGLIOSIDE INDUCED DIFFERENTIATION ASSOCIATED PROTEIN 2-RELATED"/>
    <property type="match status" value="1"/>
</dbReference>
<dbReference type="Proteomes" id="UP000243361">
    <property type="component" value="Unassembled WGS sequence"/>
</dbReference>
<feature type="domain" description="Macro" evidence="1">
    <location>
        <begin position="1"/>
        <end position="109"/>
    </location>
</feature>
<comment type="caution">
    <text evidence="2">The sequence shown here is derived from an EMBL/GenBank/DDBJ whole genome shotgun (WGS) entry which is preliminary data.</text>
</comment>
<evidence type="ECO:0000313" key="3">
    <source>
        <dbReference type="Proteomes" id="UP000243361"/>
    </source>
</evidence>